<keyword evidence="5" id="KW-0964">Secreted</keyword>
<dbReference type="CDD" id="cd16897">
    <property type="entry name" value="LYZ_C"/>
    <property type="match status" value="1"/>
</dbReference>
<dbReference type="GO" id="GO:0042742">
    <property type="term" value="P:defense response to bacterium"/>
    <property type="evidence" value="ECO:0007669"/>
    <property type="project" value="UniProtKB-KW"/>
</dbReference>
<dbReference type="Ensembl" id="ENSAZOT00000033182.1">
    <property type="protein sequence ID" value="ENSAZOP00000031038.1"/>
    <property type="gene ID" value="ENSAZOG00000019262.1"/>
</dbReference>
<dbReference type="PROSITE" id="PS00128">
    <property type="entry name" value="GLYCOSYL_HYDROL_F22_1"/>
    <property type="match status" value="1"/>
</dbReference>
<dbReference type="EC" id="3.2.1.17" evidence="4"/>
<dbReference type="PANTHER" id="PTHR11407:SF69">
    <property type="entry name" value="LYSOZYME C, MILK ISOZYME"/>
    <property type="match status" value="1"/>
</dbReference>
<comment type="similarity">
    <text evidence="3 11">Belongs to the glycosyl hydrolase 22 family.</text>
</comment>
<accession>A0A8B9VXT7</accession>
<dbReference type="AlphaFoldDB" id="A0A8B9VXT7"/>
<protein>
    <recommendedName>
        <fullName evidence="4">lysozyme</fullName>
        <ecNumber evidence="4">3.2.1.17</ecNumber>
    </recommendedName>
</protein>
<proteinExistence type="inferred from homology"/>
<evidence type="ECO:0000313" key="14">
    <source>
        <dbReference type="Proteomes" id="UP000694549"/>
    </source>
</evidence>
<dbReference type="PRINTS" id="PR00135">
    <property type="entry name" value="LYZLACT"/>
</dbReference>
<reference evidence="13" key="1">
    <citation type="submission" date="2025-08" db="UniProtKB">
        <authorList>
            <consortium name="Ensembl"/>
        </authorList>
    </citation>
    <scope>IDENTIFICATION</scope>
</reference>
<name>A0A8B9VXT7_9AVES</name>
<dbReference type="Pfam" id="PF00062">
    <property type="entry name" value="Lys"/>
    <property type="match status" value="1"/>
</dbReference>
<evidence type="ECO:0000256" key="1">
    <source>
        <dbReference type="ARBA" id="ARBA00000632"/>
    </source>
</evidence>
<evidence type="ECO:0000256" key="5">
    <source>
        <dbReference type="ARBA" id="ARBA00022525"/>
    </source>
</evidence>
<comment type="catalytic activity">
    <reaction evidence="1">
        <text>Hydrolysis of (1-&gt;4)-beta-linkages between N-acetylmuramic acid and N-acetyl-D-glucosamine residues in a peptidoglycan and between N-acetyl-D-glucosamine residues in chitodextrins.</text>
        <dbReference type="EC" id="3.2.1.17"/>
    </reaction>
</comment>
<dbReference type="SMART" id="SM00263">
    <property type="entry name" value="LYZ1"/>
    <property type="match status" value="1"/>
</dbReference>
<evidence type="ECO:0000259" key="12">
    <source>
        <dbReference type="PROSITE" id="PS00128"/>
    </source>
</evidence>
<dbReference type="PRINTS" id="PR00137">
    <property type="entry name" value="LYSOZYME"/>
</dbReference>
<sequence length="157" mass="17840">MNVGQGKGRGTKEKFPLFKLVLPRTIIGTQGRIIPRCELVKILRNHGFKGFVGKTVADWVCLVQHQSNYSTHAFRDEGKSRDYGIFQINSKYWCDDGKTHGTSNTCRINCSKFLDDNIEDDIRCAKIIAKEANGLSRWVAWKKHCKGKKLDSYVKGC</sequence>
<dbReference type="PROSITE" id="PS51348">
    <property type="entry name" value="GLYCOSYL_HYDROL_F22_2"/>
    <property type="match status" value="1"/>
</dbReference>
<dbReference type="PANTHER" id="PTHR11407">
    <property type="entry name" value="LYSOZYME C"/>
    <property type="match status" value="1"/>
</dbReference>
<dbReference type="InterPro" id="IPR023346">
    <property type="entry name" value="Lysozyme-like_dom_sf"/>
</dbReference>
<evidence type="ECO:0000256" key="8">
    <source>
        <dbReference type="ARBA" id="ARBA00022801"/>
    </source>
</evidence>
<evidence type="ECO:0000256" key="7">
    <source>
        <dbReference type="ARBA" id="ARBA00022638"/>
    </source>
</evidence>
<dbReference type="GO" id="GO:0031640">
    <property type="term" value="P:killing of cells of another organism"/>
    <property type="evidence" value="ECO:0007669"/>
    <property type="project" value="UniProtKB-KW"/>
</dbReference>
<dbReference type="InterPro" id="IPR001916">
    <property type="entry name" value="Glyco_hydro_22"/>
</dbReference>
<dbReference type="FunFam" id="1.10.530.10:FF:000001">
    <property type="entry name" value="Lysozyme C"/>
    <property type="match status" value="1"/>
</dbReference>
<dbReference type="GO" id="GO:0005737">
    <property type="term" value="C:cytoplasm"/>
    <property type="evidence" value="ECO:0007669"/>
    <property type="project" value="UniProtKB-ARBA"/>
</dbReference>
<dbReference type="Gene3D" id="1.10.530.10">
    <property type="match status" value="1"/>
</dbReference>
<keyword evidence="7" id="KW-0081">Bacteriolytic enzyme</keyword>
<evidence type="ECO:0000256" key="3">
    <source>
        <dbReference type="ARBA" id="ARBA00010859"/>
    </source>
</evidence>
<evidence type="ECO:0000256" key="9">
    <source>
        <dbReference type="ARBA" id="ARBA00023157"/>
    </source>
</evidence>
<keyword evidence="10" id="KW-0326">Glycosidase</keyword>
<keyword evidence="9" id="KW-1015">Disulfide bond</keyword>
<evidence type="ECO:0000256" key="11">
    <source>
        <dbReference type="RuleBase" id="RU004440"/>
    </source>
</evidence>
<dbReference type="InterPro" id="IPR000974">
    <property type="entry name" value="Glyco_hydro_22_lys"/>
</dbReference>
<dbReference type="InterPro" id="IPR019799">
    <property type="entry name" value="Glyco_hydro_22_CS"/>
</dbReference>
<evidence type="ECO:0000256" key="4">
    <source>
        <dbReference type="ARBA" id="ARBA00012732"/>
    </source>
</evidence>
<reference evidence="13" key="2">
    <citation type="submission" date="2025-09" db="UniProtKB">
        <authorList>
            <consortium name="Ensembl"/>
        </authorList>
    </citation>
    <scope>IDENTIFICATION</scope>
</reference>
<evidence type="ECO:0000256" key="10">
    <source>
        <dbReference type="ARBA" id="ARBA00023295"/>
    </source>
</evidence>
<evidence type="ECO:0000256" key="6">
    <source>
        <dbReference type="ARBA" id="ARBA00022529"/>
    </source>
</evidence>
<comment type="subcellular location">
    <subcellularLocation>
        <location evidence="2">Secreted</location>
    </subcellularLocation>
</comment>
<evidence type="ECO:0000256" key="2">
    <source>
        <dbReference type="ARBA" id="ARBA00004613"/>
    </source>
</evidence>
<evidence type="ECO:0000313" key="13">
    <source>
        <dbReference type="Ensembl" id="ENSAZOP00000031038.1"/>
    </source>
</evidence>
<dbReference type="Proteomes" id="UP000694549">
    <property type="component" value="Unplaced"/>
</dbReference>
<keyword evidence="8" id="KW-0378">Hydrolase</keyword>
<dbReference type="GO" id="GO:0005576">
    <property type="term" value="C:extracellular region"/>
    <property type="evidence" value="ECO:0007669"/>
    <property type="project" value="UniProtKB-SubCell"/>
</dbReference>
<dbReference type="SUPFAM" id="SSF53955">
    <property type="entry name" value="Lysozyme-like"/>
    <property type="match status" value="1"/>
</dbReference>
<organism evidence="13 14">
    <name type="scientific">Anas zonorhyncha</name>
    <name type="common">Eastern spot-billed duck</name>
    <dbReference type="NCBI Taxonomy" id="75864"/>
    <lineage>
        <taxon>Eukaryota</taxon>
        <taxon>Metazoa</taxon>
        <taxon>Chordata</taxon>
        <taxon>Craniata</taxon>
        <taxon>Vertebrata</taxon>
        <taxon>Euteleostomi</taxon>
        <taxon>Archelosauria</taxon>
        <taxon>Archosauria</taxon>
        <taxon>Dinosauria</taxon>
        <taxon>Saurischia</taxon>
        <taxon>Theropoda</taxon>
        <taxon>Coelurosauria</taxon>
        <taxon>Aves</taxon>
        <taxon>Neognathae</taxon>
        <taxon>Galloanserae</taxon>
        <taxon>Anseriformes</taxon>
        <taxon>Anatidae</taxon>
        <taxon>Anatinae</taxon>
        <taxon>Anas</taxon>
    </lineage>
</organism>
<dbReference type="GO" id="GO:0016998">
    <property type="term" value="P:cell wall macromolecule catabolic process"/>
    <property type="evidence" value="ECO:0007669"/>
    <property type="project" value="UniProtKB-ARBA"/>
</dbReference>
<feature type="domain" description="Glycosyl hydrolases family 22 (GH22)" evidence="12">
    <location>
        <begin position="106"/>
        <end position="124"/>
    </location>
</feature>
<keyword evidence="14" id="KW-1185">Reference proteome</keyword>
<keyword evidence="6" id="KW-0929">Antimicrobial</keyword>
<dbReference type="GO" id="GO:0003796">
    <property type="term" value="F:lysozyme activity"/>
    <property type="evidence" value="ECO:0007669"/>
    <property type="project" value="UniProtKB-EC"/>
</dbReference>